<dbReference type="Proteomes" id="UP000288361">
    <property type="component" value="Unassembled WGS sequence"/>
</dbReference>
<dbReference type="InterPro" id="IPR003439">
    <property type="entry name" value="ABC_transporter-like_ATP-bd"/>
</dbReference>
<dbReference type="EMBL" id="PIQA01000001">
    <property type="protein sequence ID" value="RUO67530.1"/>
    <property type="molecule type" value="Genomic_DNA"/>
</dbReference>
<keyword evidence="3" id="KW-0813">Transport</keyword>
<feature type="domain" description="ABC transporter" evidence="9">
    <location>
        <begin position="5"/>
        <end position="250"/>
    </location>
</feature>
<dbReference type="GO" id="GO:0055085">
    <property type="term" value="P:transmembrane transport"/>
    <property type="evidence" value="ECO:0007669"/>
    <property type="project" value="UniProtKB-ARBA"/>
</dbReference>
<gene>
    <name evidence="10" type="ORF">CWI73_01285</name>
</gene>
<dbReference type="PROSITE" id="PS50893">
    <property type="entry name" value="ABC_TRANSPORTER_2"/>
    <property type="match status" value="1"/>
</dbReference>
<keyword evidence="8" id="KW-0472">Membrane</keyword>
<dbReference type="GO" id="GO:0005524">
    <property type="term" value="F:ATP binding"/>
    <property type="evidence" value="ECO:0007669"/>
    <property type="project" value="UniProtKB-KW"/>
</dbReference>
<comment type="caution">
    <text evidence="10">The sequence shown here is derived from an EMBL/GenBank/DDBJ whole genome shotgun (WGS) entry which is preliminary data.</text>
</comment>
<dbReference type="GO" id="GO:0005886">
    <property type="term" value="C:plasma membrane"/>
    <property type="evidence" value="ECO:0007669"/>
    <property type="project" value="UniProtKB-SubCell"/>
</dbReference>
<evidence type="ECO:0000256" key="6">
    <source>
        <dbReference type="ARBA" id="ARBA00022741"/>
    </source>
</evidence>
<dbReference type="PANTHER" id="PTHR43776:SF4">
    <property type="entry name" value="PUTRESCINE EXPORT SYSTEM ATP-BINDING PROTEIN SAPF"/>
    <property type="match status" value="1"/>
</dbReference>
<name>A0A432YW29_9GAMM</name>
<comment type="subcellular location">
    <subcellularLocation>
        <location evidence="1">Cell inner membrane</location>
        <topology evidence="1">Peripheral membrane protein</topology>
    </subcellularLocation>
</comment>
<dbReference type="Pfam" id="PF00005">
    <property type="entry name" value="ABC_tran"/>
    <property type="match status" value="1"/>
</dbReference>
<evidence type="ECO:0000256" key="4">
    <source>
        <dbReference type="ARBA" id="ARBA00022475"/>
    </source>
</evidence>
<evidence type="ECO:0000256" key="5">
    <source>
        <dbReference type="ARBA" id="ARBA00022519"/>
    </source>
</evidence>
<dbReference type="PROSITE" id="PS00211">
    <property type="entry name" value="ABC_TRANSPORTER_1"/>
    <property type="match status" value="1"/>
</dbReference>
<dbReference type="InterPro" id="IPR003593">
    <property type="entry name" value="AAA+_ATPase"/>
</dbReference>
<dbReference type="SMART" id="SM00382">
    <property type="entry name" value="AAA"/>
    <property type="match status" value="1"/>
</dbReference>
<evidence type="ECO:0000256" key="2">
    <source>
        <dbReference type="ARBA" id="ARBA00005417"/>
    </source>
</evidence>
<dbReference type="CDD" id="cd03257">
    <property type="entry name" value="ABC_NikE_OppD_transporters"/>
    <property type="match status" value="1"/>
</dbReference>
<dbReference type="SUPFAM" id="SSF52540">
    <property type="entry name" value="P-loop containing nucleoside triphosphate hydrolases"/>
    <property type="match status" value="1"/>
</dbReference>
<evidence type="ECO:0000256" key="1">
    <source>
        <dbReference type="ARBA" id="ARBA00004417"/>
    </source>
</evidence>
<dbReference type="InterPro" id="IPR017871">
    <property type="entry name" value="ABC_transporter-like_CS"/>
</dbReference>
<evidence type="ECO:0000256" key="8">
    <source>
        <dbReference type="ARBA" id="ARBA00023136"/>
    </source>
</evidence>
<dbReference type="InterPro" id="IPR027417">
    <property type="entry name" value="P-loop_NTPase"/>
</dbReference>
<evidence type="ECO:0000256" key="7">
    <source>
        <dbReference type="ARBA" id="ARBA00022840"/>
    </source>
</evidence>
<organism evidence="10 11">
    <name type="scientific">Idiomarina piscisalsi</name>
    <dbReference type="NCBI Taxonomy" id="1096243"/>
    <lineage>
        <taxon>Bacteria</taxon>
        <taxon>Pseudomonadati</taxon>
        <taxon>Pseudomonadota</taxon>
        <taxon>Gammaproteobacteria</taxon>
        <taxon>Alteromonadales</taxon>
        <taxon>Idiomarinaceae</taxon>
        <taxon>Idiomarina</taxon>
    </lineage>
</organism>
<proteinExistence type="inferred from homology"/>
<keyword evidence="5" id="KW-0997">Cell inner membrane</keyword>
<keyword evidence="4" id="KW-1003">Cell membrane</keyword>
<dbReference type="InterPro" id="IPR050319">
    <property type="entry name" value="ABC_transp_ATP-bind"/>
</dbReference>
<evidence type="ECO:0000313" key="10">
    <source>
        <dbReference type="EMBL" id="RUO67530.1"/>
    </source>
</evidence>
<evidence type="ECO:0000256" key="3">
    <source>
        <dbReference type="ARBA" id="ARBA00022448"/>
    </source>
</evidence>
<accession>A0A432YW29</accession>
<evidence type="ECO:0000259" key="9">
    <source>
        <dbReference type="PROSITE" id="PS50893"/>
    </source>
</evidence>
<comment type="similarity">
    <text evidence="2">Belongs to the ABC transporter superfamily.</text>
</comment>
<sequence>MSHLLEVKNLGKTYRPRKAWPWSQKSVAIEPISFHIDAGETLAVMGETGSGKSTLAKIIAGVDNPSSGELWLNGQKLHNQHYQQRCHNIRMIFQDSENSLNTHLTLRKQLEEPLKFNTNLTAQERNEKIDIALRRVGMLTEHGEFYPHMLSSGQKQRVCIARAIILEPQIVVADEALVGLDPSVRAQIINLMLDLQQDMGISYILVTHSPQIVKHIADKILILYRGKMIVFDKTDIVLGDDQQPYVHQLLHDHLNKQIKFKSDKAKKIAD</sequence>
<protein>
    <submittedName>
        <fullName evidence="10">Peptide ABC transporter ATP-binding protein</fullName>
    </submittedName>
</protein>
<dbReference type="AlphaFoldDB" id="A0A432YW29"/>
<dbReference type="Gene3D" id="3.40.50.300">
    <property type="entry name" value="P-loop containing nucleotide triphosphate hydrolases"/>
    <property type="match status" value="1"/>
</dbReference>
<dbReference type="RefSeq" id="WP_126751200.1">
    <property type="nucleotide sequence ID" value="NZ_JBHUMT010000016.1"/>
</dbReference>
<evidence type="ECO:0000313" key="11">
    <source>
        <dbReference type="Proteomes" id="UP000288361"/>
    </source>
</evidence>
<reference evidence="10 11" key="1">
    <citation type="journal article" date="2011" name="Front. Microbiol.">
        <title>Genomic signatures of strain selection and enhancement in Bacillus atrophaeus var. globigii, a historical biowarfare simulant.</title>
        <authorList>
            <person name="Gibbons H.S."/>
            <person name="Broomall S.M."/>
            <person name="McNew L.A."/>
            <person name="Daligault H."/>
            <person name="Chapman C."/>
            <person name="Bruce D."/>
            <person name="Karavis M."/>
            <person name="Krepps M."/>
            <person name="McGregor P.A."/>
            <person name="Hong C."/>
            <person name="Park K.H."/>
            <person name="Akmal A."/>
            <person name="Feldman A."/>
            <person name="Lin J.S."/>
            <person name="Chang W.E."/>
            <person name="Higgs B.W."/>
            <person name="Demirev P."/>
            <person name="Lindquist J."/>
            <person name="Liem A."/>
            <person name="Fochler E."/>
            <person name="Read T.D."/>
            <person name="Tapia R."/>
            <person name="Johnson S."/>
            <person name="Bishop-Lilly K.A."/>
            <person name="Detter C."/>
            <person name="Han C."/>
            <person name="Sozhamannan S."/>
            <person name="Rosenzweig C.N."/>
            <person name="Skowronski E.W."/>
        </authorList>
    </citation>
    <scope>NUCLEOTIDE SEQUENCE [LARGE SCALE GENOMIC DNA]</scope>
    <source>
        <strain evidence="10 11">TPS4-2</strain>
    </source>
</reference>
<dbReference type="GO" id="GO:0016887">
    <property type="term" value="F:ATP hydrolysis activity"/>
    <property type="evidence" value="ECO:0007669"/>
    <property type="project" value="InterPro"/>
</dbReference>
<keyword evidence="6" id="KW-0547">Nucleotide-binding</keyword>
<keyword evidence="7 10" id="KW-0067">ATP-binding</keyword>
<dbReference type="PANTHER" id="PTHR43776">
    <property type="entry name" value="TRANSPORT ATP-BINDING PROTEIN"/>
    <property type="match status" value="1"/>
</dbReference>